<evidence type="ECO:0000313" key="1">
    <source>
        <dbReference type="EMBL" id="KKN02816.1"/>
    </source>
</evidence>
<proteinExistence type="predicted"/>
<reference evidence="1" key="1">
    <citation type="journal article" date="2015" name="Nature">
        <title>Complex archaea that bridge the gap between prokaryotes and eukaryotes.</title>
        <authorList>
            <person name="Spang A."/>
            <person name="Saw J.H."/>
            <person name="Jorgensen S.L."/>
            <person name="Zaremba-Niedzwiedzka K."/>
            <person name="Martijn J."/>
            <person name="Lind A.E."/>
            <person name="van Eijk R."/>
            <person name="Schleper C."/>
            <person name="Guy L."/>
            <person name="Ettema T.J."/>
        </authorList>
    </citation>
    <scope>NUCLEOTIDE SEQUENCE</scope>
</reference>
<sequence length="52" mass="5820">MATLFKTVVIICLLGLCCSCTLKFKGKDIELETTTPDEIVVAEYRLNEINIL</sequence>
<gene>
    <name evidence="1" type="ORF">LCGC14_1113840</name>
</gene>
<dbReference type="AlphaFoldDB" id="A0A0F9PP29"/>
<name>A0A0F9PP29_9ZZZZ</name>
<organism evidence="1">
    <name type="scientific">marine sediment metagenome</name>
    <dbReference type="NCBI Taxonomy" id="412755"/>
    <lineage>
        <taxon>unclassified sequences</taxon>
        <taxon>metagenomes</taxon>
        <taxon>ecological metagenomes</taxon>
    </lineage>
</organism>
<comment type="caution">
    <text evidence="1">The sequence shown here is derived from an EMBL/GenBank/DDBJ whole genome shotgun (WGS) entry which is preliminary data.</text>
</comment>
<accession>A0A0F9PP29</accession>
<dbReference type="EMBL" id="LAZR01005104">
    <property type="protein sequence ID" value="KKN02816.1"/>
    <property type="molecule type" value="Genomic_DNA"/>
</dbReference>
<protein>
    <submittedName>
        <fullName evidence="1">Uncharacterized protein</fullName>
    </submittedName>
</protein>